<dbReference type="InterPro" id="IPR036388">
    <property type="entry name" value="WH-like_DNA-bd_sf"/>
</dbReference>
<dbReference type="SUPFAM" id="SSF46894">
    <property type="entry name" value="C-terminal effector domain of the bipartite response regulators"/>
    <property type="match status" value="1"/>
</dbReference>
<gene>
    <name evidence="1" type="ORF">LCGC14_2855720</name>
</gene>
<dbReference type="InterPro" id="IPR016032">
    <property type="entry name" value="Sig_transdc_resp-reg_C-effctor"/>
</dbReference>
<organism evidence="1">
    <name type="scientific">marine sediment metagenome</name>
    <dbReference type="NCBI Taxonomy" id="412755"/>
    <lineage>
        <taxon>unclassified sequences</taxon>
        <taxon>metagenomes</taxon>
        <taxon>ecological metagenomes</taxon>
    </lineage>
</organism>
<dbReference type="Gene3D" id="1.10.10.10">
    <property type="entry name" value="Winged helix-like DNA-binding domain superfamily/Winged helix DNA-binding domain"/>
    <property type="match status" value="1"/>
</dbReference>
<sequence>IKFSPTQQDLMEVLADGRPHRRQELLDCLDDPEKTRLTLKPYLYRLRQKLEPQGYSVICEFRDRGFWFRLVGLINQHDE</sequence>
<dbReference type="GO" id="GO:0003677">
    <property type="term" value="F:DNA binding"/>
    <property type="evidence" value="ECO:0007669"/>
    <property type="project" value="InterPro"/>
</dbReference>
<dbReference type="GO" id="GO:0006355">
    <property type="term" value="P:regulation of DNA-templated transcription"/>
    <property type="evidence" value="ECO:0007669"/>
    <property type="project" value="InterPro"/>
</dbReference>
<proteinExistence type="predicted"/>
<name>A0A0F8Y6Y7_9ZZZZ</name>
<protein>
    <recommendedName>
        <fullName evidence="2">OmpR/PhoB-type domain-containing protein</fullName>
    </recommendedName>
</protein>
<dbReference type="EMBL" id="LAZR01055055">
    <property type="protein sequence ID" value="KKK77227.1"/>
    <property type="molecule type" value="Genomic_DNA"/>
</dbReference>
<dbReference type="AlphaFoldDB" id="A0A0F8Y6Y7"/>
<evidence type="ECO:0000313" key="1">
    <source>
        <dbReference type="EMBL" id="KKK77227.1"/>
    </source>
</evidence>
<comment type="caution">
    <text evidence="1">The sequence shown here is derived from an EMBL/GenBank/DDBJ whole genome shotgun (WGS) entry which is preliminary data.</text>
</comment>
<feature type="non-terminal residue" evidence="1">
    <location>
        <position position="1"/>
    </location>
</feature>
<accession>A0A0F8Y6Y7</accession>
<reference evidence="1" key="1">
    <citation type="journal article" date="2015" name="Nature">
        <title>Complex archaea that bridge the gap between prokaryotes and eukaryotes.</title>
        <authorList>
            <person name="Spang A."/>
            <person name="Saw J.H."/>
            <person name="Jorgensen S.L."/>
            <person name="Zaremba-Niedzwiedzka K."/>
            <person name="Martijn J."/>
            <person name="Lind A.E."/>
            <person name="van Eijk R."/>
            <person name="Schleper C."/>
            <person name="Guy L."/>
            <person name="Ettema T.J."/>
        </authorList>
    </citation>
    <scope>NUCLEOTIDE SEQUENCE</scope>
</reference>
<evidence type="ECO:0008006" key="2">
    <source>
        <dbReference type="Google" id="ProtNLM"/>
    </source>
</evidence>